<sequence length="159" mass="18260">MIKKLALLSLLLIVGIFIIINFITKPNSLRCETDLIDETNLSGIGNVSSDVRLNYIFNLNGSGDGIVNIIGFIKNDEKRYRVDRTLNFTFKNYDNRNTYEFKYHNKNVNVNDTTPNDLMTALFTTSDENGIHHQRLSKITDNVYLIHDIAQPMLVCHTY</sequence>
<keyword evidence="1" id="KW-0812">Transmembrane</keyword>
<keyword evidence="1" id="KW-1133">Transmembrane helix</keyword>
<accession>F2Q821</accession>
<feature type="transmembrane region" description="Helical" evidence="1">
    <location>
        <begin position="5"/>
        <end position="23"/>
    </location>
</feature>
<gene>
    <name evidence="2" type="ORF">Y69_0083</name>
</gene>
<organism evidence="2">
    <name type="scientific">Yersinia enterocolitica</name>
    <dbReference type="NCBI Taxonomy" id="630"/>
    <lineage>
        <taxon>Bacteria</taxon>
        <taxon>Pseudomonadati</taxon>
        <taxon>Pseudomonadota</taxon>
        <taxon>Gammaproteobacteria</taxon>
        <taxon>Enterobacterales</taxon>
        <taxon>Yersiniaceae</taxon>
        <taxon>Yersinia</taxon>
    </lineage>
</organism>
<keyword evidence="1" id="KW-0472">Membrane</keyword>
<name>F2Q821_YEREN</name>
<protein>
    <submittedName>
        <fullName evidence="2">Putative exported protein</fullName>
    </submittedName>
</protein>
<evidence type="ECO:0000313" key="2">
    <source>
        <dbReference type="EMBL" id="CAX67749.1"/>
    </source>
</evidence>
<evidence type="ECO:0000256" key="1">
    <source>
        <dbReference type="SAM" id="Phobius"/>
    </source>
</evidence>
<dbReference type="EMBL" id="FN298493">
    <property type="protein sequence ID" value="CAX67749.1"/>
    <property type="molecule type" value="Genomic_DNA"/>
</dbReference>
<dbReference type="AlphaFoldDB" id="F2Q821"/>
<reference evidence="2" key="1">
    <citation type="submission" date="2009-04" db="EMBL/GenBank/DDBJ databases">
        <title>Novel enterobacterial integrative and conjugative elements (ICEs), including a mobilisable relateive of SPI-7.</title>
        <authorList>
            <person name="Seth-Smith H.M."/>
        </authorList>
    </citation>
    <scope>NUCLEOTIDE SEQUENCE</scope>
    <source>
        <strain evidence="2">Y69</strain>
    </source>
</reference>
<proteinExistence type="predicted"/>